<dbReference type="AlphaFoldDB" id="A0A644Z9V2"/>
<reference evidence="1" key="1">
    <citation type="submission" date="2019-08" db="EMBL/GenBank/DDBJ databases">
        <authorList>
            <person name="Kucharzyk K."/>
            <person name="Murdoch R.W."/>
            <person name="Higgins S."/>
            <person name="Loffler F."/>
        </authorList>
    </citation>
    <scope>NUCLEOTIDE SEQUENCE</scope>
</reference>
<dbReference type="EMBL" id="VSSQ01008011">
    <property type="protein sequence ID" value="MPM37622.1"/>
    <property type="molecule type" value="Genomic_DNA"/>
</dbReference>
<comment type="caution">
    <text evidence="1">The sequence shown here is derived from an EMBL/GenBank/DDBJ whole genome shotgun (WGS) entry which is preliminary data.</text>
</comment>
<protein>
    <submittedName>
        <fullName evidence="1">Uncharacterized protein</fullName>
    </submittedName>
</protein>
<evidence type="ECO:0000313" key="1">
    <source>
        <dbReference type="EMBL" id="MPM37622.1"/>
    </source>
</evidence>
<gene>
    <name evidence="1" type="ORF">SDC9_84240</name>
</gene>
<organism evidence="1">
    <name type="scientific">bioreactor metagenome</name>
    <dbReference type="NCBI Taxonomy" id="1076179"/>
    <lineage>
        <taxon>unclassified sequences</taxon>
        <taxon>metagenomes</taxon>
        <taxon>ecological metagenomes</taxon>
    </lineage>
</organism>
<sequence>MAYNVIDLINKSIDMEERRKKLYENIGKQQKEHSSIKIMSKVLIKNIDKTINYYKDLNRELKNIELEEIDFWTYDKISFLINQYNKKQYGISFDNVGDYISFSLNIEKDMYSLLIDIQGRFVKDTKDTYTKTYEILSNIISNRVKHIETLEKILRAKV</sequence>
<name>A0A644Z9V2_9ZZZZ</name>
<accession>A0A644Z9V2</accession>
<proteinExistence type="predicted"/>